<evidence type="ECO:0000256" key="8">
    <source>
        <dbReference type="PIRSR" id="PIRSR001191-2"/>
    </source>
</evidence>
<feature type="binding site" description="in inhibited form" evidence="9">
    <location>
        <position position="106"/>
    </location>
    <ligand>
        <name>Zn(2+)</name>
        <dbReference type="ChEBI" id="CHEBI:29105"/>
        <label>2</label>
        <note>catalytic</note>
    </ligand>
</feature>
<keyword evidence="10" id="KW-1015">Disulfide bond</keyword>
<feature type="binding site" evidence="8">
    <location>
        <position position="231"/>
    </location>
    <ligand>
        <name>Zn(2+)</name>
        <dbReference type="ChEBI" id="CHEBI:29105"/>
        <label>2</label>
        <note>catalytic</note>
    </ligand>
</feature>
<feature type="binding site" evidence="8">
    <location>
        <position position="237"/>
    </location>
    <ligand>
        <name>Zn(2+)</name>
        <dbReference type="ChEBI" id="CHEBI:29105"/>
        <label>2</label>
        <note>catalytic</note>
    </ligand>
</feature>
<evidence type="ECO:0000313" key="13">
    <source>
        <dbReference type="Proteomes" id="UP000492821"/>
    </source>
</evidence>
<evidence type="ECO:0000256" key="2">
    <source>
        <dbReference type="ARBA" id="ARBA00022670"/>
    </source>
</evidence>
<dbReference type="SUPFAM" id="SSF55486">
    <property type="entry name" value="Metalloproteases ('zincins'), catalytic domain"/>
    <property type="match status" value="1"/>
</dbReference>
<dbReference type="PANTHER" id="PTHR10201:SF323">
    <property type="entry name" value="MATRIX METALLOPROTEINASE-21"/>
    <property type="match status" value="1"/>
</dbReference>
<dbReference type="PANTHER" id="PTHR10201">
    <property type="entry name" value="MATRIX METALLOPROTEINASE"/>
    <property type="match status" value="1"/>
</dbReference>
<dbReference type="PIRSF" id="PIRSF001191">
    <property type="entry name" value="Peptidase_M10A_matrix"/>
    <property type="match status" value="1"/>
</dbReference>
<feature type="binding site" evidence="9">
    <location>
        <position position="391"/>
    </location>
    <ligand>
        <name>Ca(2+)</name>
        <dbReference type="ChEBI" id="CHEBI:29108"/>
        <label>5</label>
    </ligand>
</feature>
<dbReference type="WBParaSite" id="Pan_g19739.t1">
    <property type="protein sequence ID" value="Pan_g19739.t1"/>
    <property type="gene ID" value="Pan_g19739"/>
</dbReference>
<keyword evidence="5 8" id="KW-0862">Zinc</keyword>
<feature type="binding site" evidence="9">
    <location>
        <position position="438"/>
    </location>
    <ligand>
        <name>Ca(2+)</name>
        <dbReference type="ChEBI" id="CHEBI:29108"/>
        <label>5</label>
    </ligand>
</feature>
<dbReference type="InterPro" id="IPR036375">
    <property type="entry name" value="Hemopexin-like_dom_sf"/>
</dbReference>
<evidence type="ECO:0000256" key="4">
    <source>
        <dbReference type="ARBA" id="ARBA00022801"/>
    </source>
</evidence>
<dbReference type="SUPFAM" id="SSF50923">
    <property type="entry name" value="Hemopexin-like domain"/>
    <property type="match status" value="1"/>
</dbReference>
<comment type="similarity">
    <text evidence="1">Belongs to the peptidase M10A family.</text>
</comment>
<feature type="binding site" evidence="9">
    <location>
        <position position="208"/>
    </location>
    <ligand>
        <name>Ca(2+)</name>
        <dbReference type="ChEBI" id="CHEBI:29108"/>
        <label>1</label>
    </ligand>
</feature>
<keyword evidence="2" id="KW-0645">Protease</keyword>
<dbReference type="Gene3D" id="2.110.10.10">
    <property type="entry name" value="Hemopexin-like domain"/>
    <property type="match status" value="1"/>
</dbReference>
<reference evidence="13" key="1">
    <citation type="journal article" date="2013" name="Genetics">
        <title>The draft genome and transcriptome of Panagrellus redivivus are shaped by the harsh demands of a free-living lifestyle.</title>
        <authorList>
            <person name="Srinivasan J."/>
            <person name="Dillman A.R."/>
            <person name="Macchietto M.G."/>
            <person name="Heikkinen L."/>
            <person name="Lakso M."/>
            <person name="Fracchia K.M."/>
            <person name="Antoshechkin I."/>
            <person name="Mortazavi A."/>
            <person name="Wong G."/>
            <person name="Sternberg P.W."/>
        </authorList>
    </citation>
    <scope>NUCLEOTIDE SEQUENCE [LARGE SCALE GENOMIC DNA]</scope>
    <source>
        <strain evidence="13">MT8872</strain>
    </source>
</reference>
<dbReference type="Gene3D" id="3.40.390.10">
    <property type="entry name" value="Collagenase (Catalytic Domain)"/>
    <property type="match status" value="1"/>
</dbReference>
<feature type="binding site" evidence="8">
    <location>
        <position position="227"/>
    </location>
    <ligand>
        <name>Zn(2+)</name>
        <dbReference type="ChEBI" id="CHEBI:29105"/>
        <label>2</label>
        <note>catalytic</note>
    </ligand>
</feature>
<evidence type="ECO:0000256" key="10">
    <source>
        <dbReference type="PIRSR" id="PIRSR621190-3"/>
    </source>
</evidence>
<dbReference type="GO" id="GO:0008270">
    <property type="term" value="F:zinc ion binding"/>
    <property type="evidence" value="ECO:0007669"/>
    <property type="project" value="InterPro"/>
</dbReference>
<evidence type="ECO:0000256" key="6">
    <source>
        <dbReference type="ARBA" id="ARBA00023049"/>
    </source>
</evidence>
<keyword evidence="9" id="KW-0106">Calcium</keyword>
<evidence type="ECO:0000256" key="1">
    <source>
        <dbReference type="ARBA" id="ARBA00010370"/>
    </source>
</evidence>
<evidence type="ECO:0000256" key="3">
    <source>
        <dbReference type="ARBA" id="ARBA00022723"/>
    </source>
</evidence>
<dbReference type="Proteomes" id="UP000492821">
    <property type="component" value="Unassembled WGS sequence"/>
</dbReference>
<dbReference type="AlphaFoldDB" id="A0A7E4ZV99"/>
<protein>
    <submittedName>
        <fullName evidence="14">ZnMc domain-containing protein</fullName>
    </submittedName>
</protein>
<evidence type="ECO:0000259" key="12">
    <source>
        <dbReference type="SMART" id="SM00235"/>
    </source>
</evidence>
<dbReference type="InterPro" id="IPR024079">
    <property type="entry name" value="MetalloPept_cat_dom_sf"/>
</dbReference>
<organism evidence="13 14">
    <name type="scientific">Panagrellus redivivus</name>
    <name type="common">Microworm</name>
    <dbReference type="NCBI Taxonomy" id="6233"/>
    <lineage>
        <taxon>Eukaryota</taxon>
        <taxon>Metazoa</taxon>
        <taxon>Ecdysozoa</taxon>
        <taxon>Nematoda</taxon>
        <taxon>Chromadorea</taxon>
        <taxon>Rhabditida</taxon>
        <taxon>Tylenchina</taxon>
        <taxon>Panagrolaimomorpha</taxon>
        <taxon>Panagrolaimoidea</taxon>
        <taxon>Panagrolaimidae</taxon>
        <taxon>Panagrellus</taxon>
    </lineage>
</organism>
<evidence type="ECO:0000256" key="11">
    <source>
        <dbReference type="SAM" id="SignalP"/>
    </source>
</evidence>
<keyword evidence="11" id="KW-0732">Signal</keyword>
<keyword evidence="6" id="KW-0482">Metalloprotease</keyword>
<name>A0A7E4ZV99_PANRE</name>
<evidence type="ECO:0000256" key="5">
    <source>
        <dbReference type="ARBA" id="ARBA00022833"/>
    </source>
</evidence>
<keyword evidence="4" id="KW-0378">Hydrolase</keyword>
<comment type="cofactor">
    <cofactor evidence="9">
        <name>Zn(2+)</name>
        <dbReference type="ChEBI" id="CHEBI:29105"/>
    </cofactor>
    <text evidence="9">Binds 2 Zn(2+) ions per subunit.</text>
</comment>
<dbReference type="Pfam" id="PF00413">
    <property type="entry name" value="Peptidase_M10"/>
    <property type="match status" value="1"/>
</dbReference>
<evidence type="ECO:0000256" key="9">
    <source>
        <dbReference type="PIRSR" id="PIRSR621190-2"/>
    </source>
</evidence>
<comment type="cofactor">
    <cofactor evidence="9">
        <name>Ca(2+)</name>
        <dbReference type="ChEBI" id="CHEBI:29108"/>
    </cofactor>
    <text evidence="9">Can bind about 5 Ca(2+) ions per subunit.</text>
</comment>
<dbReference type="InterPro" id="IPR001818">
    <property type="entry name" value="Pept_M10_metallopeptidase"/>
</dbReference>
<dbReference type="PRINTS" id="PR00138">
    <property type="entry name" value="MATRIXIN"/>
</dbReference>
<reference evidence="14" key="2">
    <citation type="submission" date="2020-10" db="UniProtKB">
        <authorList>
            <consortium name="WormBaseParasite"/>
        </authorList>
    </citation>
    <scope>IDENTIFICATION</scope>
</reference>
<dbReference type="InterPro" id="IPR002477">
    <property type="entry name" value="Peptidoglycan-bd-like"/>
</dbReference>
<dbReference type="SUPFAM" id="SSF47090">
    <property type="entry name" value="PGBD-like"/>
    <property type="match status" value="1"/>
</dbReference>
<evidence type="ECO:0000313" key="14">
    <source>
        <dbReference type="WBParaSite" id="Pan_g19739.t1"/>
    </source>
</evidence>
<feature type="disulfide bond" evidence="10">
    <location>
        <begin position="293"/>
        <end position="478"/>
    </location>
</feature>
<dbReference type="PROSITE" id="PS51257">
    <property type="entry name" value="PROKAR_LIPOPROTEIN"/>
    <property type="match status" value="1"/>
</dbReference>
<feature type="binding site" evidence="9">
    <location>
        <position position="208"/>
    </location>
    <ligand>
        <name>Ca(2+)</name>
        <dbReference type="ChEBI" id="CHEBI:29108"/>
        <label>3</label>
    </ligand>
</feature>
<feature type="binding site" evidence="9">
    <location>
        <position position="245"/>
    </location>
    <ligand>
        <name>Zn(2+)</name>
        <dbReference type="ChEBI" id="CHEBI:29105"/>
        <label>2</label>
        <note>catalytic</note>
    </ligand>
</feature>
<dbReference type="SMART" id="SM00235">
    <property type="entry name" value="ZnMc"/>
    <property type="match status" value="1"/>
</dbReference>
<feature type="active site" evidence="7">
    <location>
        <position position="228"/>
    </location>
</feature>
<dbReference type="GO" id="GO:0031012">
    <property type="term" value="C:extracellular matrix"/>
    <property type="evidence" value="ECO:0007669"/>
    <property type="project" value="InterPro"/>
</dbReference>
<keyword evidence="3 8" id="KW-0479">Metal-binding</keyword>
<feature type="domain" description="Peptidase metallopeptidase" evidence="12">
    <location>
        <begin position="116"/>
        <end position="276"/>
    </location>
</feature>
<evidence type="ECO:0000256" key="7">
    <source>
        <dbReference type="PIRSR" id="PIRSR001191-1"/>
    </source>
</evidence>
<accession>A0A7E4ZV99</accession>
<dbReference type="GO" id="GO:0004222">
    <property type="term" value="F:metalloendopeptidase activity"/>
    <property type="evidence" value="ECO:0007669"/>
    <property type="project" value="InterPro"/>
</dbReference>
<dbReference type="InterPro" id="IPR036365">
    <property type="entry name" value="PGBD-like_sf"/>
</dbReference>
<feature type="binding site" evidence="9">
    <location>
        <position position="185"/>
    </location>
    <ligand>
        <name>Ca(2+)</name>
        <dbReference type="ChEBI" id="CHEBI:29108"/>
        <label>3</label>
    </ligand>
</feature>
<dbReference type="GO" id="GO:0006508">
    <property type="term" value="P:proteolysis"/>
    <property type="evidence" value="ECO:0007669"/>
    <property type="project" value="UniProtKB-KW"/>
</dbReference>
<dbReference type="InterPro" id="IPR006026">
    <property type="entry name" value="Peptidase_Metallo"/>
</dbReference>
<sequence>MFHRTCFAVGVLIAVGLACLGQAMVMKPSRVMAMQRAENKNKLKVTVDEEFVKTYLRTFGYLNASLEDPTNEDMSEAVTAFQTFMGIPSTGVMNGATASLMARKRCGNKDVHPVLDTPLWKQDYLTWNITHFPTSISEEKLRELIQQAFSAWEVVINVSFIELPDASNADIVISFEHLENDWQNDATHLTIGRASGPIASRVWLSADEEYTTDPADDGILLFNVLVHELGHVLGLRHSADANSVMHPLFDRAMGKAHPEITNDDVERIRTFYDFTLTENLTDIAETSNTSYGCPTDIQVVSSMNIGRVNFFQDNLVWAFQNETFEPAKEIIEVFDAGPSYVNASTSIGNLTLLFSDREIHGYYYDKNGALTSAPGFPKVLHNRVIFYPEAAVPLKNGTILLLKDDVFATYDVFENVPTMMGDARVYFPNLPDNIVGAVPDSEYNMDLMFFFNKTKMIRYSMRSNQIEAVDDIGDFFICDL</sequence>
<dbReference type="Pfam" id="PF01471">
    <property type="entry name" value="PG_binding_1"/>
    <property type="match status" value="1"/>
</dbReference>
<feature type="chain" id="PRO_5028873508" evidence="11">
    <location>
        <begin position="19"/>
        <end position="480"/>
    </location>
</feature>
<dbReference type="InterPro" id="IPR021190">
    <property type="entry name" value="Pept_M10A"/>
</dbReference>
<proteinExistence type="inferred from homology"/>
<feature type="binding site" evidence="9">
    <location>
        <position position="170"/>
    </location>
    <ligand>
        <name>Ca(2+)</name>
        <dbReference type="ChEBI" id="CHEBI:29108"/>
        <label>2</label>
    </ligand>
</feature>
<keyword evidence="13" id="KW-1185">Reference proteome</keyword>
<feature type="signal peptide" evidence="11">
    <location>
        <begin position="1"/>
        <end position="18"/>
    </location>
</feature>